<evidence type="ECO:0000256" key="1">
    <source>
        <dbReference type="SAM" id="SignalP"/>
    </source>
</evidence>
<protein>
    <submittedName>
        <fullName evidence="3">Helix-hairpin-helix domain-containing protein</fullName>
    </submittedName>
</protein>
<dbReference type="InterPro" id="IPR004509">
    <property type="entry name" value="Competence_ComEA_HhH"/>
</dbReference>
<gene>
    <name evidence="3" type="ORF">K0504_08005</name>
</gene>
<keyword evidence="4" id="KW-1185">Reference proteome</keyword>
<feature type="signal peptide" evidence="1">
    <location>
        <begin position="1"/>
        <end position="30"/>
    </location>
</feature>
<evidence type="ECO:0000313" key="4">
    <source>
        <dbReference type="Proteomes" id="UP001166251"/>
    </source>
</evidence>
<feature type="chain" id="PRO_5046544775" evidence="1">
    <location>
        <begin position="31"/>
        <end position="110"/>
    </location>
</feature>
<dbReference type="PANTHER" id="PTHR21180">
    <property type="entry name" value="ENDONUCLEASE/EXONUCLEASE/PHOSPHATASE FAMILY DOMAIN-CONTAINING PROTEIN 1"/>
    <property type="match status" value="1"/>
</dbReference>
<dbReference type="Pfam" id="PF12836">
    <property type="entry name" value="HHH_3"/>
    <property type="match status" value="1"/>
</dbReference>
<dbReference type="EMBL" id="JAHZSS010000007">
    <property type="protein sequence ID" value="MBW8190977.1"/>
    <property type="molecule type" value="Genomic_DNA"/>
</dbReference>
<evidence type="ECO:0000259" key="2">
    <source>
        <dbReference type="SMART" id="SM00278"/>
    </source>
</evidence>
<dbReference type="InterPro" id="IPR051675">
    <property type="entry name" value="Endo/Exo/Phosphatase_dom_1"/>
</dbReference>
<keyword evidence="1" id="KW-0732">Signal</keyword>
<dbReference type="Gene3D" id="1.10.150.280">
    <property type="entry name" value="AF1531-like domain"/>
    <property type="match status" value="1"/>
</dbReference>
<reference evidence="3" key="1">
    <citation type="submission" date="2021-07" db="EMBL/GenBank/DDBJ databases">
        <title>Neiella marina sp. nov., isolated from the intestinal content of sea cucumber Apostichopus japonicus.</title>
        <authorList>
            <person name="Bai X."/>
        </authorList>
    </citation>
    <scope>NUCLEOTIDE SEQUENCE</scope>
    <source>
        <strain evidence="3">126</strain>
    </source>
</reference>
<dbReference type="SUPFAM" id="SSF47781">
    <property type="entry name" value="RuvA domain 2-like"/>
    <property type="match status" value="1"/>
</dbReference>
<dbReference type="PANTHER" id="PTHR21180:SF32">
    <property type="entry name" value="ENDONUCLEASE_EXONUCLEASE_PHOSPHATASE FAMILY DOMAIN-CONTAINING PROTEIN 1"/>
    <property type="match status" value="1"/>
</dbReference>
<dbReference type="InterPro" id="IPR003583">
    <property type="entry name" value="Hlx-hairpin-Hlx_DNA-bd_motif"/>
</dbReference>
<comment type="caution">
    <text evidence="3">The sequence shown here is derived from an EMBL/GenBank/DDBJ whole genome shotgun (WGS) entry which is preliminary data.</text>
</comment>
<feature type="domain" description="Helix-hairpin-helix DNA-binding motif class 1" evidence="2">
    <location>
        <begin position="88"/>
        <end position="107"/>
    </location>
</feature>
<dbReference type="InterPro" id="IPR010994">
    <property type="entry name" value="RuvA_2-like"/>
</dbReference>
<dbReference type="SMART" id="SM00278">
    <property type="entry name" value="HhH1"/>
    <property type="match status" value="2"/>
</dbReference>
<dbReference type="Proteomes" id="UP001166251">
    <property type="component" value="Unassembled WGS sequence"/>
</dbReference>
<evidence type="ECO:0000313" key="3">
    <source>
        <dbReference type="EMBL" id="MBW8190977.1"/>
    </source>
</evidence>
<sequence>METTSLRIKPMKKLITIIAFTFLSAISVSAADNTAAQTEPVMSESLNKISINHASAELLAERLNGVGDKKAQAIVSYRDDHGPFQSLEQLLDVKGIGPSIIEKNRDFLSL</sequence>
<name>A0ABS7EF56_9GAMM</name>
<dbReference type="NCBIfam" id="TIGR00426">
    <property type="entry name" value="competence protein ComEA helix-hairpin-helix repeat region"/>
    <property type="match status" value="1"/>
</dbReference>
<feature type="domain" description="Helix-hairpin-helix DNA-binding motif class 1" evidence="2">
    <location>
        <begin position="58"/>
        <end position="77"/>
    </location>
</feature>
<organism evidence="3 4">
    <name type="scientific">Neiella holothuriorum</name>
    <dbReference type="NCBI Taxonomy" id="2870530"/>
    <lineage>
        <taxon>Bacteria</taxon>
        <taxon>Pseudomonadati</taxon>
        <taxon>Pseudomonadota</taxon>
        <taxon>Gammaproteobacteria</taxon>
        <taxon>Alteromonadales</taxon>
        <taxon>Echinimonadaceae</taxon>
        <taxon>Neiella</taxon>
    </lineage>
</organism>
<accession>A0ABS7EF56</accession>
<proteinExistence type="predicted"/>